<name>A0A9X6NQG6_HYPEX</name>
<accession>A0A9X6NQG6</accession>
<dbReference type="Proteomes" id="UP000192578">
    <property type="component" value="Unassembled WGS sequence"/>
</dbReference>
<gene>
    <name evidence="2" type="ORF">BV898_19302</name>
</gene>
<dbReference type="AlphaFoldDB" id="A0A9X6NQG6"/>
<protein>
    <submittedName>
        <fullName evidence="2">Uncharacterized protein</fullName>
    </submittedName>
</protein>
<evidence type="ECO:0000313" key="2">
    <source>
        <dbReference type="EMBL" id="OWA54911.1"/>
    </source>
</evidence>
<evidence type="ECO:0000313" key="3">
    <source>
        <dbReference type="Proteomes" id="UP000192578"/>
    </source>
</evidence>
<keyword evidence="3" id="KW-1185">Reference proteome</keyword>
<dbReference type="EMBL" id="MTYJ01000482">
    <property type="protein sequence ID" value="OWA54911.1"/>
    <property type="molecule type" value="Genomic_DNA"/>
</dbReference>
<feature type="region of interest" description="Disordered" evidence="1">
    <location>
        <begin position="1"/>
        <end position="30"/>
    </location>
</feature>
<comment type="caution">
    <text evidence="2">The sequence shown here is derived from an EMBL/GenBank/DDBJ whole genome shotgun (WGS) entry which is preliminary data.</text>
</comment>
<evidence type="ECO:0000256" key="1">
    <source>
        <dbReference type="SAM" id="MobiDB-lite"/>
    </source>
</evidence>
<sequence length="112" mass="13175">MAIEKQKLDMKRDRRNERYERDDRSTPRKPMTMSVFLMTRWSLSGLQVCLKVPSMNAKILISRERWPRLVSADHSRVLVHSPLSSETAAERVSMKMMGLFRRSHIKTEVKDS</sequence>
<reference evidence="3" key="1">
    <citation type="submission" date="2017-01" db="EMBL/GenBank/DDBJ databases">
        <title>Comparative genomics of anhydrobiosis in the tardigrade Hypsibius dujardini.</title>
        <authorList>
            <person name="Yoshida Y."/>
            <person name="Koutsovoulos G."/>
            <person name="Laetsch D."/>
            <person name="Stevens L."/>
            <person name="Kumar S."/>
            <person name="Horikawa D."/>
            <person name="Ishino K."/>
            <person name="Komine S."/>
            <person name="Tomita M."/>
            <person name="Blaxter M."/>
            <person name="Arakawa K."/>
        </authorList>
    </citation>
    <scope>NUCLEOTIDE SEQUENCE [LARGE SCALE GENOMIC DNA]</scope>
    <source>
        <strain evidence="3">Z151</strain>
    </source>
</reference>
<organism evidence="2 3">
    <name type="scientific">Hypsibius exemplaris</name>
    <name type="common">Freshwater tardigrade</name>
    <dbReference type="NCBI Taxonomy" id="2072580"/>
    <lineage>
        <taxon>Eukaryota</taxon>
        <taxon>Metazoa</taxon>
        <taxon>Ecdysozoa</taxon>
        <taxon>Tardigrada</taxon>
        <taxon>Eutardigrada</taxon>
        <taxon>Parachela</taxon>
        <taxon>Hypsibioidea</taxon>
        <taxon>Hypsibiidae</taxon>
        <taxon>Hypsibius</taxon>
    </lineage>
</organism>
<proteinExistence type="predicted"/>
<feature type="compositionally biased region" description="Basic and acidic residues" evidence="1">
    <location>
        <begin position="1"/>
        <end position="26"/>
    </location>
</feature>